<reference evidence="8" key="1">
    <citation type="submission" date="2021-09" db="EMBL/GenBank/DDBJ databases">
        <authorList>
            <person name="Martin H S."/>
        </authorList>
    </citation>
    <scope>NUCLEOTIDE SEQUENCE</scope>
</reference>
<keyword evidence="9" id="KW-1185">Reference proteome</keyword>
<evidence type="ECO:0000256" key="4">
    <source>
        <dbReference type="ARBA" id="ARBA00038012"/>
    </source>
</evidence>
<evidence type="ECO:0000313" key="9">
    <source>
        <dbReference type="Proteomes" id="UP000789524"/>
    </source>
</evidence>
<evidence type="ECO:0000256" key="5">
    <source>
        <dbReference type="ARBA" id="ARBA00040549"/>
    </source>
</evidence>
<evidence type="ECO:0000313" key="8">
    <source>
        <dbReference type="EMBL" id="CAG9581565.1"/>
    </source>
</evidence>
<evidence type="ECO:0000256" key="2">
    <source>
        <dbReference type="ARBA" id="ARBA00022963"/>
    </source>
</evidence>
<comment type="similarity">
    <text evidence="4">Belongs to the phospholipase D family. MitoPLD/Zucchini subfamily.</text>
</comment>
<comment type="caution">
    <text evidence="8">The sequence shown here is derived from an EMBL/GenBank/DDBJ whole genome shotgun (WGS) entry which is preliminary data.</text>
</comment>
<gene>
    <name evidence="8" type="ORF">DCHRY22_LOCUS14140</name>
</gene>
<accession>A0A8J2W9Z8</accession>
<dbReference type="OrthoDB" id="5205528at2759"/>
<evidence type="ECO:0000256" key="6">
    <source>
        <dbReference type="ARBA" id="ARBA00043167"/>
    </source>
</evidence>
<dbReference type="AlphaFoldDB" id="A0A8J2W9Z8"/>
<dbReference type="InterPro" id="IPR051406">
    <property type="entry name" value="PLD_domain"/>
</dbReference>
<sequence>MFGPSLFRTLIFGSGSILSGITEKIIKLTELVSVIPQNETINEVLFYGSEYEEKKKEVGLNNLFCIYYVIIQASFTIDVCVPSLTSDTISKCLINVQKKNKVKIRIVVHNENGNYDCFLQSDIEVKVIKSKVKMEHEYLLIDASPEQEAIAVIGSLDYEVARINSNRDTTIITSEPIVIETLKKEFDRIWNSSDS</sequence>
<dbReference type="EMBL" id="CAKASE010000080">
    <property type="protein sequence ID" value="CAG9581565.1"/>
    <property type="molecule type" value="Genomic_DNA"/>
</dbReference>
<dbReference type="GO" id="GO:0016042">
    <property type="term" value="P:lipid catabolic process"/>
    <property type="evidence" value="ECO:0007669"/>
    <property type="project" value="UniProtKB-KW"/>
</dbReference>
<evidence type="ECO:0000256" key="1">
    <source>
        <dbReference type="ARBA" id="ARBA00022801"/>
    </source>
</evidence>
<dbReference type="Gene3D" id="3.30.870.10">
    <property type="entry name" value="Endonuclease Chain A"/>
    <property type="match status" value="1"/>
</dbReference>
<keyword evidence="2" id="KW-0442">Lipid degradation</keyword>
<keyword evidence="3" id="KW-0443">Lipid metabolism</keyword>
<dbReference type="PANTHER" id="PTHR43856:SF1">
    <property type="entry name" value="MITOCHONDRIAL CARDIOLIPIN HYDROLASE"/>
    <property type="match status" value="1"/>
</dbReference>
<feature type="domain" description="Phospholipase D-like" evidence="7">
    <location>
        <begin position="70"/>
        <end position="190"/>
    </location>
</feature>
<dbReference type="SUPFAM" id="SSF56024">
    <property type="entry name" value="Phospholipase D/nuclease"/>
    <property type="match status" value="1"/>
</dbReference>
<dbReference type="GO" id="GO:0016891">
    <property type="term" value="F:RNA endonuclease activity producing 5'-phosphomonoesters, hydrolytic mechanism"/>
    <property type="evidence" value="ECO:0007669"/>
    <property type="project" value="TreeGrafter"/>
</dbReference>
<dbReference type="InterPro" id="IPR025202">
    <property type="entry name" value="PLD-like_dom"/>
</dbReference>
<dbReference type="Proteomes" id="UP000789524">
    <property type="component" value="Unassembled WGS sequence"/>
</dbReference>
<organism evidence="8 9">
    <name type="scientific">Danaus chrysippus</name>
    <name type="common">African queen</name>
    <dbReference type="NCBI Taxonomy" id="151541"/>
    <lineage>
        <taxon>Eukaryota</taxon>
        <taxon>Metazoa</taxon>
        <taxon>Ecdysozoa</taxon>
        <taxon>Arthropoda</taxon>
        <taxon>Hexapoda</taxon>
        <taxon>Insecta</taxon>
        <taxon>Pterygota</taxon>
        <taxon>Neoptera</taxon>
        <taxon>Endopterygota</taxon>
        <taxon>Lepidoptera</taxon>
        <taxon>Glossata</taxon>
        <taxon>Ditrysia</taxon>
        <taxon>Papilionoidea</taxon>
        <taxon>Nymphalidae</taxon>
        <taxon>Danainae</taxon>
        <taxon>Danaini</taxon>
        <taxon>Danaina</taxon>
        <taxon>Danaus</taxon>
        <taxon>Anosia</taxon>
    </lineage>
</organism>
<dbReference type="PANTHER" id="PTHR43856">
    <property type="entry name" value="CARDIOLIPIN HYDROLASE"/>
    <property type="match status" value="1"/>
</dbReference>
<protein>
    <recommendedName>
        <fullName evidence="5">Mitochondrial cardiolipin hydrolase</fullName>
    </recommendedName>
    <alternativeName>
        <fullName evidence="6">Mitochondrial phospholipase</fullName>
    </alternativeName>
</protein>
<evidence type="ECO:0000256" key="3">
    <source>
        <dbReference type="ARBA" id="ARBA00023098"/>
    </source>
</evidence>
<evidence type="ECO:0000259" key="7">
    <source>
        <dbReference type="Pfam" id="PF13091"/>
    </source>
</evidence>
<proteinExistence type="inferred from homology"/>
<name>A0A8J2W9Z8_9NEOP</name>
<keyword evidence="1" id="KW-0378">Hydrolase</keyword>
<dbReference type="Pfam" id="PF13091">
    <property type="entry name" value="PLDc_2"/>
    <property type="match status" value="1"/>
</dbReference>